<comment type="caution">
    <text evidence="5">The sequence shown here is derived from an EMBL/GenBank/DDBJ whole genome shotgun (WGS) entry which is preliminary data.</text>
</comment>
<accession>A0A1Y2AYM9</accession>
<organism evidence="5 6">
    <name type="scientific">Naematelia encephala</name>
    <dbReference type="NCBI Taxonomy" id="71784"/>
    <lineage>
        <taxon>Eukaryota</taxon>
        <taxon>Fungi</taxon>
        <taxon>Dikarya</taxon>
        <taxon>Basidiomycota</taxon>
        <taxon>Agaricomycotina</taxon>
        <taxon>Tremellomycetes</taxon>
        <taxon>Tremellales</taxon>
        <taxon>Naemateliaceae</taxon>
        <taxon>Naematelia</taxon>
    </lineage>
</organism>
<name>A0A1Y2AYM9_9TREE</name>
<evidence type="ECO:0000256" key="3">
    <source>
        <dbReference type="ARBA" id="ARBA00023054"/>
    </source>
</evidence>
<evidence type="ECO:0000313" key="5">
    <source>
        <dbReference type="EMBL" id="ORY27678.1"/>
    </source>
</evidence>
<proteinExistence type="inferred from homology"/>
<evidence type="ECO:0000256" key="4">
    <source>
        <dbReference type="SAM" id="Phobius"/>
    </source>
</evidence>
<sequence length="327" mass="36209">MSYCPACQYTKSALYCASCIREGVAKHHQLSNDLRAQGAASSQRARSLIEQPRGIDSWRQLRAQVANAEQRCARLRRAIAKIPDATAPNSRYVAQSSSVENAFLRIRHQQDEVSRRLVHARCVLVREALAVFGVQRDAIAGLPLPPPQMFRLYPATHINAAVLHTLHLLSLLTRYLSIALPFSPSFSTATHVGRPSLRANVPFVTSTKFRDKNVLWMSTRKKNKYFFTSFALLAFSVSYLAWSQGVDGIGVALDEETTIASTQILALMIALAESPRLGIQSHEPGTKLLPHLGFGMDVNLVVDAVLAGEVWEDTEGWDLVEAPRDAY</sequence>
<keyword evidence="3" id="KW-0175">Coiled coil</keyword>
<dbReference type="OrthoDB" id="16772at2759"/>
<dbReference type="InterPro" id="IPR018791">
    <property type="entry name" value="UV_resistance/autophagy_Atg14"/>
</dbReference>
<keyword evidence="4" id="KW-0472">Membrane</keyword>
<dbReference type="InParanoid" id="A0A1Y2AYM9"/>
<keyword evidence="6" id="KW-1185">Reference proteome</keyword>
<dbReference type="GO" id="GO:0032991">
    <property type="term" value="C:protein-containing complex"/>
    <property type="evidence" value="ECO:0007669"/>
    <property type="project" value="UniProtKB-ARBA"/>
</dbReference>
<evidence type="ECO:0000313" key="6">
    <source>
        <dbReference type="Proteomes" id="UP000193986"/>
    </source>
</evidence>
<dbReference type="EMBL" id="MCFC01000037">
    <property type="protein sequence ID" value="ORY27678.1"/>
    <property type="molecule type" value="Genomic_DNA"/>
</dbReference>
<evidence type="ECO:0000256" key="2">
    <source>
        <dbReference type="ARBA" id="ARBA00013807"/>
    </source>
</evidence>
<dbReference type="Pfam" id="PF10186">
    <property type="entry name" value="ATG14"/>
    <property type="match status" value="1"/>
</dbReference>
<dbReference type="AlphaFoldDB" id="A0A1Y2AYM9"/>
<keyword evidence="4" id="KW-1133">Transmembrane helix</keyword>
<comment type="similarity">
    <text evidence="1">Belongs to the ATG14 family.</text>
</comment>
<gene>
    <name evidence="5" type="ORF">BCR39DRAFT_537900</name>
</gene>
<dbReference type="Proteomes" id="UP000193986">
    <property type="component" value="Unassembled WGS sequence"/>
</dbReference>
<evidence type="ECO:0000256" key="1">
    <source>
        <dbReference type="ARBA" id="ARBA00009574"/>
    </source>
</evidence>
<dbReference type="GO" id="GO:0005737">
    <property type="term" value="C:cytoplasm"/>
    <property type="evidence" value="ECO:0007669"/>
    <property type="project" value="UniProtKB-ARBA"/>
</dbReference>
<reference evidence="5 6" key="1">
    <citation type="submission" date="2016-07" db="EMBL/GenBank/DDBJ databases">
        <title>Pervasive Adenine N6-methylation of Active Genes in Fungi.</title>
        <authorList>
            <consortium name="DOE Joint Genome Institute"/>
            <person name="Mondo S.J."/>
            <person name="Dannebaum R.O."/>
            <person name="Kuo R.C."/>
            <person name="Labutti K."/>
            <person name="Haridas S."/>
            <person name="Kuo A."/>
            <person name="Salamov A."/>
            <person name="Ahrendt S.R."/>
            <person name="Lipzen A."/>
            <person name="Sullivan W."/>
            <person name="Andreopoulos W.B."/>
            <person name="Clum A."/>
            <person name="Lindquist E."/>
            <person name="Daum C."/>
            <person name="Ramamoorthy G.K."/>
            <person name="Gryganskyi A."/>
            <person name="Culley D."/>
            <person name="Magnuson J.K."/>
            <person name="James T.Y."/>
            <person name="O'Malley M.A."/>
            <person name="Stajich J.E."/>
            <person name="Spatafora J.W."/>
            <person name="Visel A."/>
            <person name="Grigoriev I.V."/>
        </authorList>
    </citation>
    <scope>NUCLEOTIDE SEQUENCE [LARGE SCALE GENOMIC DNA]</scope>
    <source>
        <strain evidence="5 6">68-887.2</strain>
    </source>
</reference>
<keyword evidence="4" id="KW-0812">Transmembrane</keyword>
<feature type="transmembrane region" description="Helical" evidence="4">
    <location>
        <begin position="225"/>
        <end position="242"/>
    </location>
</feature>
<protein>
    <recommendedName>
        <fullName evidence="2">Autophagy-related protein 14</fullName>
    </recommendedName>
</protein>